<accession>A0A976RTC9</accession>
<organism evidence="6 7">
    <name type="scientific">Nicoliella spurrieriana</name>
    <dbReference type="NCBI Taxonomy" id="2925830"/>
    <lineage>
        <taxon>Bacteria</taxon>
        <taxon>Bacillati</taxon>
        <taxon>Bacillota</taxon>
        <taxon>Bacilli</taxon>
        <taxon>Lactobacillales</taxon>
        <taxon>Lactobacillaceae</taxon>
        <taxon>Nicoliella</taxon>
    </lineage>
</organism>
<dbReference type="RefSeq" id="WP_260117130.1">
    <property type="nucleotide sequence ID" value="NZ_CP093361.1"/>
</dbReference>
<dbReference type="CDD" id="cd04730">
    <property type="entry name" value="NPD_like"/>
    <property type="match status" value="1"/>
</dbReference>
<gene>
    <name evidence="6" type="ORF">MOO44_03980</name>
</gene>
<dbReference type="PANTHER" id="PTHR32332">
    <property type="entry name" value="2-NITROPROPANE DIOXYGENASE"/>
    <property type="match status" value="1"/>
</dbReference>
<comment type="function">
    <text evidence="1">Nitronate monooxygenase that uses molecular oxygen to catalyze the oxidative denitrification of alkyl nitronates. Acts on propionate 3-nitronate (P3N), the presumed physiological substrate. Probably functions in the detoxification of P3N, a metabolic poison produced by plants and fungi as a defense mechanism.</text>
</comment>
<evidence type="ECO:0000313" key="7">
    <source>
        <dbReference type="Proteomes" id="UP000831181"/>
    </source>
</evidence>
<evidence type="ECO:0000256" key="1">
    <source>
        <dbReference type="ARBA" id="ARBA00003535"/>
    </source>
</evidence>
<evidence type="ECO:0000256" key="3">
    <source>
        <dbReference type="ARBA" id="ARBA00022630"/>
    </source>
</evidence>
<keyword evidence="7" id="KW-1185">Reference proteome</keyword>
<dbReference type="SUPFAM" id="SSF51412">
    <property type="entry name" value="Inosine monophosphate dehydrogenase (IMPDH)"/>
    <property type="match status" value="1"/>
</dbReference>
<keyword evidence="5" id="KW-0560">Oxidoreductase</keyword>
<sequence length="335" mass="35920">MKTQAKMVTDILKIKYPIIQGPMSWITNAEFVSAVSNAGGLGVLGANAGQRQKADGPADAAEKMRREIRRVHTLTNHSFGINIVMHDASDDVSEYTQLMLNTAFEEGVHYFVTVGAPNPVVFDQIKAHHGVIIHRPLTPTVANMQAAEANGADILVATGCEAGGVYPNQRVSTAEIIAKVVDHVHVPVMAAGGINSVDDIRALESYHVAGLFVGTLFIATTESPLAASAKRLIIQSKSGDLIDVSAKLRSINTAKAKRLNRAFTNADSNVDVNAEIKKMGGMKRGMLDGEIDDGIVSVNTKIDSINQERSVAELMVTLGHSWEIVMNHDVSMASE</sequence>
<dbReference type="Proteomes" id="UP000831181">
    <property type="component" value="Chromosome"/>
</dbReference>
<dbReference type="Gene3D" id="3.20.20.70">
    <property type="entry name" value="Aldolase class I"/>
    <property type="match status" value="1"/>
</dbReference>
<evidence type="ECO:0000256" key="5">
    <source>
        <dbReference type="ARBA" id="ARBA00023002"/>
    </source>
</evidence>
<evidence type="ECO:0000256" key="2">
    <source>
        <dbReference type="ARBA" id="ARBA00013457"/>
    </source>
</evidence>
<evidence type="ECO:0000313" key="6">
    <source>
        <dbReference type="EMBL" id="UQS87324.1"/>
    </source>
</evidence>
<name>A0A976RTC9_9LACO</name>
<dbReference type="EMBL" id="CP093361">
    <property type="protein sequence ID" value="UQS87324.1"/>
    <property type="molecule type" value="Genomic_DNA"/>
</dbReference>
<reference evidence="6" key="1">
    <citation type="journal article" date="2022" name="Int. J. Syst. Evol. Microbiol.">
        <title>Apilactobacillus apisilvae sp. nov., Nicolia spurrieriana gen. nov. sp. nov., Bombilactobacillus folatiphilus sp. nov. and Bombilactobacillus thymidiniphilus sp. nov., four new lactic acid bacterial isolates from stingless bees Tetragonula carbonaria and Austroplebeia australis.</title>
        <authorList>
            <person name="Oliphant S.A."/>
            <person name="Watson-Haigh N.S."/>
            <person name="Sumby K.M."/>
            <person name="Gardner J."/>
            <person name="Groom S."/>
            <person name="Jiranek V."/>
        </authorList>
    </citation>
    <scope>NUCLEOTIDE SEQUENCE</scope>
    <source>
        <strain evidence="6">SGEP1_A5</strain>
    </source>
</reference>
<protein>
    <recommendedName>
        <fullName evidence="2">Probable nitronate monooxygenase</fullName>
    </recommendedName>
</protein>
<dbReference type="PANTHER" id="PTHR32332:SF20">
    <property type="entry name" value="2-NITROPROPANE DIOXYGENASE-LIKE PROTEIN"/>
    <property type="match status" value="1"/>
</dbReference>
<dbReference type="GO" id="GO:0018580">
    <property type="term" value="F:nitronate monooxygenase activity"/>
    <property type="evidence" value="ECO:0007669"/>
    <property type="project" value="InterPro"/>
</dbReference>
<dbReference type="Pfam" id="PF03060">
    <property type="entry name" value="NMO"/>
    <property type="match status" value="1"/>
</dbReference>
<dbReference type="InterPro" id="IPR013785">
    <property type="entry name" value="Aldolase_TIM"/>
</dbReference>
<keyword evidence="6" id="KW-0503">Monooxygenase</keyword>
<proteinExistence type="predicted"/>
<dbReference type="InterPro" id="IPR004136">
    <property type="entry name" value="NMO"/>
</dbReference>
<evidence type="ECO:0000256" key="4">
    <source>
        <dbReference type="ARBA" id="ARBA00022643"/>
    </source>
</evidence>
<keyword evidence="4" id="KW-0288">FMN</keyword>
<dbReference type="KEGG" id="lbe:MOO44_03980"/>
<keyword evidence="3" id="KW-0285">Flavoprotein</keyword>
<dbReference type="AlphaFoldDB" id="A0A976RTC9"/>